<protein>
    <recommendedName>
        <fullName evidence="5">Colony stimulating factor 1</fullName>
    </recommendedName>
</protein>
<dbReference type="Pfam" id="PF05337">
    <property type="entry name" value="CSF-1"/>
    <property type="match status" value="1"/>
</dbReference>
<reference evidence="3 4" key="1">
    <citation type="submission" date="2024-06" db="EMBL/GenBank/DDBJ databases">
        <authorList>
            <person name="Pan Q."/>
            <person name="Wen M."/>
            <person name="Jouanno E."/>
            <person name="Zahm M."/>
            <person name="Klopp C."/>
            <person name="Cabau C."/>
            <person name="Louis A."/>
            <person name="Berthelot C."/>
            <person name="Parey E."/>
            <person name="Roest Crollius H."/>
            <person name="Montfort J."/>
            <person name="Robinson-Rechavi M."/>
            <person name="Bouchez O."/>
            <person name="Lampietro C."/>
            <person name="Lopez Roques C."/>
            <person name="Donnadieu C."/>
            <person name="Postlethwait J."/>
            <person name="Bobe J."/>
            <person name="Verreycken H."/>
            <person name="Guiguen Y."/>
        </authorList>
    </citation>
    <scope>NUCLEOTIDE SEQUENCE [LARGE SCALE GENOMIC DNA]</scope>
    <source>
        <strain evidence="3">Up_M1</strain>
        <tissue evidence="3">Testis</tissue>
    </source>
</reference>
<name>A0ABD0X4L1_UMBPY</name>
<feature type="region of interest" description="Disordered" evidence="1">
    <location>
        <begin position="403"/>
        <end position="457"/>
    </location>
</feature>
<dbReference type="InterPro" id="IPR009079">
    <property type="entry name" value="4_helix_cytokine-like_core"/>
</dbReference>
<feature type="region of interest" description="Disordered" evidence="1">
    <location>
        <begin position="215"/>
        <end position="245"/>
    </location>
</feature>
<feature type="region of interest" description="Disordered" evidence="1">
    <location>
        <begin position="324"/>
        <end position="346"/>
    </location>
</feature>
<dbReference type="AlphaFoldDB" id="A0ABD0X4L1"/>
<feature type="signal peptide" evidence="2">
    <location>
        <begin position="1"/>
        <end position="28"/>
    </location>
</feature>
<dbReference type="FunFam" id="1.20.1250.10:FF:000056">
    <property type="entry name" value="Colony-stimulating factor 1b (macrophage)"/>
    <property type="match status" value="1"/>
</dbReference>
<evidence type="ECO:0000313" key="3">
    <source>
        <dbReference type="EMBL" id="KAL0978106.1"/>
    </source>
</evidence>
<keyword evidence="4" id="KW-1185">Reference proteome</keyword>
<feature type="compositionally biased region" description="Basic and acidic residues" evidence="1">
    <location>
        <begin position="406"/>
        <end position="424"/>
    </location>
</feature>
<dbReference type="Proteomes" id="UP001557470">
    <property type="component" value="Unassembled WGS sequence"/>
</dbReference>
<evidence type="ECO:0000256" key="1">
    <source>
        <dbReference type="SAM" id="MobiDB-lite"/>
    </source>
</evidence>
<gene>
    <name evidence="3" type="ORF">UPYG_G00165970</name>
</gene>
<organism evidence="3 4">
    <name type="scientific">Umbra pygmaea</name>
    <name type="common">Eastern mudminnow</name>
    <dbReference type="NCBI Taxonomy" id="75934"/>
    <lineage>
        <taxon>Eukaryota</taxon>
        <taxon>Metazoa</taxon>
        <taxon>Chordata</taxon>
        <taxon>Craniata</taxon>
        <taxon>Vertebrata</taxon>
        <taxon>Euteleostomi</taxon>
        <taxon>Actinopterygii</taxon>
        <taxon>Neopterygii</taxon>
        <taxon>Teleostei</taxon>
        <taxon>Protacanthopterygii</taxon>
        <taxon>Esociformes</taxon>
        <taxon>Umbridae</taxon>
        <taxon>Umbra</taxon>
    </lineage>
</organism>
<feature type="compositionally biased region" description="Polar residues" evidence="1">
    <location>
        <begin position="447"/>
        <end position="457"/>
    </location>
</feature>
<evidence type="ECO:0000256" key="2">
    <source>
        <dbReference type="SAM" id="SignalP"/>
    </source>
</evidence>
<keyword evidence="2" id="KW-0732">Signal</keyword>
<dbReference type="SUPFAM" id="SSF47266">
    <property type="entry name" value="4-helical cytokines"/>
    <property type="match status" value="1"/>
</dbReference>
<comment type="caution">
    <text evidence="3">The sequence shown here is derived from an EMBL/GenBank/DDBJ whole genome shotgun (WGS) entry which is preliminary data.</text>
</comment>
<dbReference type="Gene3D" id="1.20.1250.10">
    <property type="match status" value="1"/>
</dbReference>
<dbReference type="EMBL" id="JAGEUA010000005">
    <property type="protein sequence ID" value="KAL0978106.1"/>
    <property type="molecule type" value="Genomic_DNA"/>
</dbReference>
<dbReference type="PANTHER" id="PTHR10058">
    <property type="entry name" value="MACROPHAGE COLONY STIMULATING FACTOR"/>
    <property type="match status" value="1"/>
</dbReference>
<accession>A0ABD0X4L1</accession>
<evidence type="ECO:0008006" key="5">
    <source>
        <dbReference type="Google" id="ProtNLM"/>
    </source>
</evidence>
<dbReference type="InterPro" id="IPR008001">
    <property type="entry name" value="MCSF-1"/>
</dbReference>
<sequence length="457" mass="50487">MNTHKPAHKAKARHLCFVLLLYVPLVWGGVPGPCRYSVTKSHLVSLNRLIYNQLENGCPITYVFTQRQSLGEVCYIKAAFPQILELLNTQFKYDRKSDNERYVKALKKVIYDLYSQKCILGINEEIEDNPVKFVRMHNTSPREALMKALGVMEMYMTLINKSNGPIDWNCEEEYAEDYPEFTTAIPTPITDKPERQCSCPSVGALTPEVSLMPQKVWSSPPQASLPPPTSATPPRPPLPPMETHTSDREVFLGSLVTTTPQPPRRLQGTVPGGSSLGETIGSYLPAPLNTVAYPLSDRNNPSPHSLVLQGTTGTRDEMFDSAQTERTREASTVRPAGTEAAGSPKSLFPVPGVNDVTPIPSMYKVLGITPSSDKNNSAYLLAKSSLDARNSIIFHNGISTTTSQLEETRETHPGSEVNSRDWYHAVEGAPTEASPLLKMKEEEPNKQLPTTKIGSKH</sequence>
<feature type="chain" id="PRO_5044780486" description="Colony stimulating factor 1" evidence="2">
    <location>
        <begin position="29"/>
        <end position="457"/>
    </location>
</feature>
<proteinExistence type="predicted"/>
<dbReference type="PANTHER" id="PTHR10058:SF0">
    <property type="entry name" value="MACROPHAGE COLONY-STIMULATING FACTOR 1"/>
    <property type="match status" value="1"/>
</dbReference>
<feature type="compositionally biased region" description="Pro residues" evidence="1">
    <location>
        <begin position="223"/>
        <end position="240"/>
    </location>
</feature>
<evidence type="ECO:0000313" key="4">
    <source>
        <dbReference type="Proteomes" id="UP001557470"/>
    </source>
</evidence>